<dbReference type="AlphaFoldDB" id="K5WIH7"/>
<dbReference type="InParanoid" id="K5WIH7"/>
<evidence type="ECO:0000313" key="3">
    <source>
        <dbReference type="Proteomes" id="UP000008370"/>
    </source>
</evidence>
<protein>
    <submittedName>
        <fullName evidence="2">Uncharacterized protein</fullName>
    </submittedName>
</protein>
<sequence length="150" mass="16757">MFRQWAESRNLGLPTSIVTLFLRDGTLYMVAIMALDLSQLFLFVPRSDAPYVQPLAQVLPSVAICRLILNLRQCNKDKENSQWQTNGSSRASPMLFQALRDGMSNMGETFDNMEDEERDDSDDPTALVHAGGHEVPSTFSGSLKLVVSQF</sequence>
<dbReference type="OrthoDB" id="10609727at2759"/>
<organism evidence="2 3">
    <name type="scientific">Phanerochaete carnosa (strain HHB-10118-sp)</name>
    <name type="common">White-rot fungus</name>
    <name type="synonym">Peniophora carnosa</name>
    <dbReference type="NCBI Taxonomy" id="650164"/>
    <lineage>
        <taxon>Eukaryota</taxon>
        <taxon>Fungi</taxon>
        <taxon>Dikarya</taxon>
        <taxon>Basidiomycota</taxon>
        <taxon>Agaricomycotina</taxon>
        <taxon>Agaricomycetes</taxon>
        <taxon>Polyporales</taxon>
        <taxon>Phanerochaetaceae</taxon>
        <taxon>Phanerochaete</taxon>
    </lineage>
</organism>
<feature type="compositionally biased region" description="Acidic residues" evidence="1">
    <location>
        <begin position="111"/>
        <end position="123"/>
    </location>
</feature>
<keyword evidence="3" id="KW-1185">Reference proteome</keyword>
<proteinExistence type="predicted"/>
<dbReference type="GeneID" id="18910770"/>
<evidence type="ECO:0000256" key="1">
    <source>
        <dbReference type="SAM" id="MobiDB-lite"/>
    </source>
</evidence>
<feature type="region of interest" description="Disordered" evidence="1">
    <location>
        <begin position="109"/>
        <end position="133"/>
    </location>
</feature>
<gene>
    <name evidence="2" type="ORF">PHACADRAFT_191503</name>
</gene>
<dbReference type="HOGENOM" id="CLU_1741231_0_0_1"/>
<name>K5WIH7_PHACS</name>
<dbReference type="Proteomes" id="UP000008370">
    <property type="component" value="Unassembled WGS sequence"/>
</dbReference>
<dbReference type="EMBL" id="JH930469">
    <property type="protein sequence ID" value="EKM59185.1"/>
    <property type="molecule type" value="Genomic_DNA"/>
</dbReference>
<dbReference type="KEGG" id="pco:PHACADRAFT_191503"/>
<accession>K5WIH7</accession>
<dbReference type="RefSeq" id="XP_007391756.1">
    <property type="nucleotide sequence ID" value="XM_007391694.1"/>
</dbReference>
<reference evidence="2 3" key="1">
    <citation type="journal article" date="2012" name="BMC Genomics">
        <title>Comparative genomics of the white-rot fungi, Phanerochaete carnosa and P. chrysosporium, to elucidate the genetic basis of the distinct wood types they colonize.</title>
        <authorList>
            <person name="Suzuki H."/>
            <person name="MacDonald J."/>
            <person name="Syed K."/>
            <person name="Salamov A."/>
            <person name="Hori C."/>
            <person name="Aerts A."/>
            <person name="Henrissat B."/>
            <person name="Wiebenga A."/>
            <person name="vanKuyk P.A."/>
            <person name="Barry K."/>
            <person name="Lindquist E."/>
            <person name="LaButti K."/>
            <person name="Lapidus A."/>
            <person name="Lucas S."/>
            <person name="Coutinho P."/>
            <person name="Gong Y."/>
            <person name="Samejima M."/>
            <person name="Mahadevan R."/>
            <person name="Abou-Zaid M."/>
            <person name="de Vries R.P."/>
            <person name="Igarashi K."/>
            <person name="Yadav J.S."/>
            <person name="Grigoriev I.V."/>
            <person name="Master E.R."/>
        </authorList>
    </citation>
    <scope>NUCLEOTIDE SEQUENCE [LARGE SCALE GENOMIC DNA]</scope>
    <source>
        <strain evidence="2 3">HHB-10118-sp</strain>
    </source>
</reference>
<evidence type="ECO:0000313" key="2">
    <source>
        <dbReference type="EMBL" id="EKM59185.1"/>
    </source>
</evidence>